<evidence type="ECO:0000313" key="2">
    <source>
        <dbReference type="EMBL" id="MFD0987994.1"/>
    </source>
</evidence>
<evidence type="ECO:0000313" key="3">
    <source>
        <dbReference type="Proteomes" id="UP001597102"/>
    </source>
</evidence>
<dbReference type="Proteomes" id="UP001597102">
    <property type="component" value="Unassembled WGS sequence"/>
</dbReference>
<evidence type="ECO:0000259" key="1">
    <source>
        <dbReference type="Pfam" id="PF18478"/>
    </source>
</evidence>
<dbReference type="EMBL" id="JBHTJO010000001">
    <property type="protein sequence ID" value="MFD0987994.1"/>
    <property type="molecule type" value="Genomic_DNA"/>
</dbReference>
<sequence>MKVVLDECLPIVLVEAFQAFADRQIIAHEIVHAKQYRPDGEKGDKNWIIRFAEDGGEVVISGDTQMRQKPHERLALSRAGLITIFFEPRWGRANCFVKAAMMLRWWPKIDEHIATASAGSCWEIPYLWNWKPLRDVSARPDQVL</sequence>
<dbReference type="RefSeq" id="WP_379090489.1">
    <property type="nucleotide sequence ID" value="NZ_JBHTJO010000001.1"/>
</dbReference>
<comment type="caution">
    <text evidence="2">The sequence shown here is derived from an EMBL/GenBank/DDBJ whole genome shotgun (WGS) entry which is preliminary data.</text>
</comment>
<accession>A0ABW3JCI3</accession>
<keyword evidence="3" id="KW-1185">Reference proteome</keyword>
<gene>
    <name evidence="2" type="ORF">ACFQ2F_12890</name>
</gene>
<dbReference type="InterPro" id="IPR041375">
    <property type="entry name" value="VapC45_PIN-like"/>
</dbReference>
<organism evidence="2 3">
    <name type="scientific">Methyloligella solikamskensis</name>
    <dbReference type="NCBI Taxonomy" id="1177756"/>
    <lineage>
        <taxon>Bacteria</taxon>
        <taxon>Pseudomonadati</taxon>
        <taxon>Pseudomonadota</taxon>
        <taxon>Alphaproteobacteria</taxon>
        <taxon>Hyphomicrobiales</taxon>
        <taxon>Hyphomicrobiaceae</taxon>
        <taxon>Methyloligella</taxon>
    </lineage>
</organism>
<protein>
    <recommendedName>
        <fullName evidence="1">VapC45 PIN like domain-containing protein</fullName>
    </recommendedName>
</protein>
<proteinExistence type="predicted"/>
<feature type="domain" description="VapC45 PIN like" evidence="1">
    <location>
        <begin position="1"/>
        <end position="86"/>
    </location>
</feature>
<reference evidence="3" key="1">
    <citation type="journal article" date="2019" name="Int. J. Syst. Evol. Microbiol.">
        <title>The Global Catalogue of Microorganisms (GCM) 10K type strain sequencing project: providing services to taxonomists for standard genome sequencing and annotation.</title>
        <authorList>
            <consortium name="The Broad Institute Genomics Platform"/>
            <consortium name="The Broad Institute Genome Sequencing Center for Infectious Disease"/>
            <person name="Wu L."/>
            <person name="Ma J."/>
        </authorList>
    </citation>
    <scope>NUCLEOTIDE SEQUENCE [LARGE SCALE GENOMIC DNA]</scope>
    <source>
        <strain evidence="3">CCUG 61697</strain>
    </source>
</reference>
<name>A0ABW3JCI3_9HYPH</name>
<dbReference type="Pfam" id="PF18478">
    <property type="entry name" value="PIN_10"/>
    <property type="match status" value="1"/>
</dbReference>